<dbReference type="InterPro" id="IPR036291">
    <property type="entry name" value="NAD(P)-bd_dom_sf"/>
</dbReference>
<dbReference type="SUPFAM" id="SSF51735">
    <property type="entry name" value="NAD(P)-binding Rossmann-fold domains"/>
    <property type="match status" value="1"/>
</dbReference>
<dbReference type="Gene3D" id="3.40.50.720">
    <property type="entry name" value="NAD(P)-binding Rossmann-like Domain"/>
    <property type="match status" value="1"/>
</dbReference>
<proteinExistence type="predicted"/>
<dbReference type="EMBL" id="LKTS01000003">
    <property type="protein sequence ID" value="PKD20834.1"/>
    <property type="molecule type" value="Genomic_DNA"/>
</dbReference>
<dbReference type="InterPro" id="IPR002347">
    <property type="entry name" value="SDR_fam"/>
</dbReference>
<dbReference type="STRING" id="447422.SAMN05660903_02523"/>
<organism evidence="1 2">
    <name type="scientific">Salegentibacter salinarum</name>
    <dbReference type="NCBI Taxonomy" id="447422"/>
    <lineage>
        <taxon>Bacteria</taxon>
        <taxon>Pseudomonadati</taxon>
        <taxon>Bacteroidota</taxon>
        <taxon>Flavobacteriia</taxon>
        <taxon>Flavobacteriales</taxon>
        <taxon>Flavobacteriaceae</taxon>
        <taxon>Salegentibacter</taxon>
    </lineage>
</organism>
<sequence length="177" mass="20377">MRHVLIIGGTGMLRDTSEYFIKKGHFVTLLARTNYRMDAIKAEYPDKEKNIFTISQDYTEPEKALNGIKMSIDTFGPVDIAILWIHTSGEEFSNLIKTFLFSHSPKTTIFQVWGSASVNPKSFTQKNWKEKYPNRYKEIFLGYKRKNGSVRWLTNSEISEGIIKAVQENDSESIIGR</sequence>
<dbReference type="AlphaFoldDB" id="A0A2N0U1F7"/>
<comment type="caution">
    <text evidence="1">The sequence shown here is derived from an EMBL/GenBank/DDBJ whole genome shotgun (WGS) entry which is preliminary data.</text>
</comment>
<protein>
    <recommendedName>
        <fullName evidence="3">Short-chain dehydrogenase</fullName>
    </recommendedName>
</protein>
<reference evidence="1 2" key="1">
    <citation type="submission" date="2015-10" db="EMBL/GenBank/DDBJ databases">
        <title>Draft genome sequence of Salegentibacter salinarum KCTC 12975.</title>
        <authorList>
            <person name="Lin W."/>
            <person name="Zheng Q."/>
        </authorList>
    </citation>
    <scope>NUCLEOTIDE SEQUENCE [LARGE SCALE GENOMIC DNA]</scope>
    <source>
        <strain evidence="1 2">KCTC 12975</strain>
    </source>
</reference>
<evidence type="ECO:0000313" key="2">
    <source>
        <dbReference type="Proteomes" id="UP000232673"/>
    </source>
</evidence>
<gene>
    <name evidence="1" type="ORF">APR41_12385</name>
</gene>
<keyword evidence="2" id="KW-1185">Reference proteome</keyword>
<dbReference type="Proteomes" id="UP000232673">
    <property type="component" value="Unassembled WGS sequence"/>
</dbReference>
<dbReference type="OrthoDB" id="7922774at2"/>
<name>A0A2N0U1F7_9FLAO</name>
<evidence type="ECO:0000313" key="1">
    <source>
        <dbReference type="EMBL" id="PKD20834.1"/>
    </source>
</evidence>
<evidence type="ECO:0008006" key="3">
    <source>
        <dbReference type="Google" id="ProtNLM"/>
    </source>
</evidence>
<accession>A0A2N0U1F7</accession>
<dbReference type="RefSeq" id="WP_079713558.1">
    <property type="nucleotide sequence ID" value="NZ_FUZC01000010.1"/>
</dbReference>
<dbReference type="Pfam" id="PF00106">
    <property type="entry name" value="adh_short"/>
    <property type="match status" value="1"/>
</dbReference>